<name>A0A6J6IEG0_9ZZZZ</name>
<evidence type="ECO:0000313" key="1">
    <source>
        <dbReference type="EMBL" id="CAB4623049.1"/>
    </source>
</evidence>
<dbReference type="EMBL" id="CAEZVJ010000014">
    <property type="protein sequence ID" value="CAB4623049.1"/>
    <property type="molecule type" value="Genomic_DNA"/>
</dbReference>
<gene>
    <name evidence="1" type="ORF">UFOPK1961_00220</name>
</gene>
<protein>
    <submittedName>
        <fullName evidence="1">Unannotated protein</fullName>
    </submittedName>
</protein>
<accession>A0A6J6IEG0</accession>
<sequence length="109" mass="12503">MWSLDFSLGQPLVVSIGGKNCALMPDGTAERWLFGHGFTASVEGRIFQRETVRERRHKRPSSCCHQSRTVVSLFDHDWHVRRRGDIPRRAQFDIGNFVGVEIAPEFFTT</sequence>
<proteinExistence type="predicted"/>
<reference evidence="1" key="1">
    <citation type="submission" date="2020-05" db="EMBL/GenBank/DDBJ databases">
        <authorList>
            <person name="Chiriac C."/>
            <person name="Salcher M."/>
            <person name="Ghai R."/>
            <person name="Kavagutti S V."/>
        </authorList>
    </citation>
    <scope>NUCLEOTIDE SEQUENCE</scope>
</reference>
<dbReference type="AlphaFoldDB" id="A0A6J6IEG0"/>
<organism evidence="1">
    <name type="scientific">freshwater metagenome</name>
    <dbReference type="NCBI Taxonomy" id="449393"/>
    <lineage>
        <taxon>unclassified sequences</taxon>
        <taxon>metagenomes</taxon>
        <taxon>ecological metagenomes</taxon>
    </lineage>
</organism>